<dbReference type="PANTHER" id="PTHR32046">
    <property type="entry name" value="G DOMAIN-CONTAINING PROTEIN"/>
    <property type="match status" value="1"/>
</dbReference>
<feature type="compositionally biased region" description="Basic and acidic residues" evidence="2">
    <location>
        <begin position="24"/>
        <end position="36"/>
    </location>
</feature>
<reference evidence="4" key="1">
    <citation type="submission" date="2021-06" db="EMBL/GenBank/DDBJ databases">
        <authorList>
            <person name="Kallberg Y."/>
            <person name="Tangrot J."/>
            <person name="Rosling A."/>
        </authorList>
    </citation>
    <scope>NUCLEOTIDE SEQUENCE</scope>
    <source>
        <strain evidence="4">CL551</strain>
    </source>
</reference>
<feature type="compositionally biased region" description="Polar residues" evidence="2">
    <location>
        <begin position="242"/>
        <end position="254"/>
    </location>
</feature>
<comment type="caution">
    <text evidence="4">The sequence shown here is derived from an EMBL/GenBank/DDBJ whole genome shotgun (WGS) entry which is preliminary data.</text>
</comment>
<dbReference type="Pfam" id="PF01926">
    <property type="entry name" value="MMR_HSR1"/>
    <property type="match status" value="1"/>
</dbReference>
<evidence type="ECO:0000259" key="3">
    <source>
        <dbReference type="Pfam" id="PF01926"/>
    </source>
</evidence>
<feature type="region of interest" description="Disordered" evidence="2">
    <location>
        <begin position="226"/>
        <end position="271"/>
    </location>
</feature>
<feature type="coiled-coil region" evidence="1">
    <location>
        <begin position="719"/>
        <end position="765"/>
    </location>
</feature>
<evidence type="ECO:0000256" key="1">
    <source>
        <dbReference type="SAM" id="Coils"/>
    </source>
</evidence>
<feature type="region of interest" description="Disordered" evidence="2">
    <location>
        <begin position="135"/>
        <end position="158"/>
    </location>
</feature>
<feature type="domain" description="G" evidence="3">
    <location>
        <begin position="285"/>
        <end position="422"/>
    </location>
</feature>
<feature type="region of interest" description="Disordered" evidence="2">
    <location>
        <begin position="17"/>
        <end position="54"/>
    </location>
</feature>
<dbReference type="GO" id="GO:0005525">
    <property type="term" value="F:GTP binding"/>
    <property type="evidence" value="ECO:0007669"/>
    <property type="project" value="InterPro"/>
</dbReference>
<accession>A0A9N9FQS3</accession>
<dbReference type="AlphaFoldDB" id="A0A9N9FQS3"/>
<evidence type="ECO:0000256" key="2">
    <source>
        <dbReference type="SAM" id="MobiDB-lite"/>
    </source>
</evidence>
<feature type="region of interest" description="Disordered" evidence="2">
    <location>
        <begin position="186"/>
        <end position="212"/>
    </location>
</feature>
<gene>
    <name evidence="4" type="ORF">AMORRO_LOCUS5682</name>
</gene>
<dbReference type="InterPro" id="IPR006073">
    <property type="entry name" value="GTP-bd"/>
</dbReference>
<sequence length="766" mass="87355">MTFGKKFKTLLNSIPRSKKNGVFTRDHEGTKDHQDEGYDQYTSSLDNFNDNQGTSDDEEIYEIEIKPSADFRSQPHEFEDSESEDDLETLARRYNVDEFDSPQNQNQNDFTNPQIYHRSQDQNASTSSQIYHQSQYPNAFNNPDPFRDNSNVLSSNGHGLSEDEQIALAITRSLNEIASVITRSLSNMRSKKTQSQSQLNVTDTNPFRNKIQDMNSYSDKSQVMNSYLNKSLPPPPYDERSNNYPSEKSNNFHSRSPGHPRSSTRNPPMMQNWINLPDQTPRDFKILLLGGTGTGKSTIINTITNYFLRGTPDNPNIVIPTKYHKVTEEGFINKHSEAKVGDVTRSQTTKCHKYAFRHPQNPAYRFIFIDTPGLSDTNGTKQDDKNISEIVDTAIRAGSLSALVIIVNGTEARVTNSVKNTLVRLANNLPDVLVDKNLLLILTKCSKSSACFSIPSFSEEITTPKKVFYMDNQAFGTDPQIWKNDFEERKLVQIHWSQSFRTIDDLLRTITELSNTSTDAFKRMKALRDKIKTEITKITQDIANIQQVQDALDAAQQALQVTGDQKNSFANYTKTENITLKKIVPASYHSTVCVTHLREDIICHDHCGLEFKDTSDTSHFRHCACMGDDVMCTECGCGPQSHVHEKVQLITETKTINKVLQDMKAQYDMAEQEHQRIDQDAKDYHETLAKLQATADDKYKQIHQLCYDLSKVCSRFNFVDELHANIENMRQDARAMQNANMRKKAEAEIRKIEKLANDLSTKRNRK</sequence>
<keyword evidence="5" id="KW-1185">Reference proteome</keyword>
<organism evidence="4 5">
    <name type="scientific">Acaulospora morrowiae</name>
    <dbReference type="NCBI Taxonomy" id="94023"/>
    <lineage>
        <taxon>Eukaryota</taxon>
        <taxon>Fungi</taxon>
        <taxon>Fungi incertae sedis</taxon>
        <taxon>Mucoromycota</taxon>
        <taxon>Glomeromycotina</taxon>
        <taxon>Glomeromycetes</taxon>
        <taxon>Diversisporales</taxon>
        <taxon>Acaulosporaceae</taxon>
        <taxon>Acaulospora</taxon>
    </lineage>
</organism>
<dbReference type="PANTHER" id="PTHR32046:SF12">
    <property type="entry name" value="AIG1-TYPE G DOMAIN-CONTAINING PROTEIN"/>
    <property type="match status" value="1"/>
</dbReference>
<evidence type="ECO:0000313" key="4">
    <source>
        <dbReference type="EMBL" id="CAG8553431.1"/>
    </source>
</evidence>
<keyword evidence="1" id="KW-0175">Coiled coil</keyword>
<feature type="coiled-coil region" evidence="1">
    <location>
        <begin position="653"/>
        <end position="680"/>
    </location>
</feature>
<dbReference type="Gene3D" id="3.40.50.300">
    <property type="entry name" value="P-loop containing nucleotide triphosphate hydrolases"/>
    <property type="match status" value="1"/>
</dbReference>
<proteinExistence type="predicted"/>
<dbReference type="InterPro" id="IPR027417">
    <property type="entry name" value="P-loop_NTPase"/>
</dbReference>
<dbReference type="CDD" id="cd00882">
    <property type="entry name" value="Ras_like_GTPase"/>
    <property type="match status" value="1"/>
</dbReference>
<name>A0A9N9FQS3_9GLOM</name>
<feature type="compositionally biased region" description="Polar residues" evidence="2">
    <location>
        <begin position="148"/>
        <end position="158"/>
    </location>
</feature>
<dbReference type="EMBL" id="CAJVPV010003499">
    <property type="protein sequence ID" value="CAG8553431.1"/>
    <property type="molecule type" value="Genomic_DNA"/>
</dbReference>
<protein>
    <submittedName>
        <fullName evidence="4">7482_t:CDS:1</fullName>
    </submittedName>
</protein>
<dbReference type="OrthoDB" id="2611327at2759"/>
<dbReference type="SUPFAM" id="SSF52540">
    <property type="entry name" value="P-loop containing nucleoside triphosphate hydrolases"/>
    <property type="match status" value="1"/>
</dbReference>
<evidence type="ECO:0000313" key="5">
    <source>
        <dbReference type="Proteomes" id="UP000789342"/>
    </source>
</evidence>
<dbReference type="Proteomes" id="UP000789342">
    <property type="component" value="Unassembled WGS sequence"/>
</dbReference>
<feature type="compositionally biased region" description="Polar residues" evidence="2">
    <location>
        <begin position="40"/>
        <end position="54"/>
    </location>
</feature>